<sequence>MIHPLPQGRSFGEARIRRRIRTSLREQGFGVLRKRLVFLRELLSEDGSIYVHLDWKRGHYVKTLMDEVFGEHRFRSEIIWKSTSAHNNANNYGNIHQTIFYYSKGDNPVWNQIFVQYDVEYVETYFRYKDKDGRRFKSEDLTVPSRTAKNDFEFLGKRPSKKRGWGL</sequence>
<protein>
    <submittedName>
        <fullName evidence="4">Adenine-specific DNA-methyltransferase</fullName>
    </submittedName>
</protein>
<dbReference type="AlphaFoldDB" id="A0A6V8NMH0"/>
<dbReference type="SUPFAM" id="SSF53335">
    <property type="entry name" value="S-adenosyl-L-methionine-dependent methyltransferases"/>
    <property type="match status" value="1"/>
</dbReference>
<dbReference type="EMBL" id="BLRV01000031">
    <property type="protein sequence ID" value="GFP21277.1"/>
    <property type="molecule type" value="Genomic_DNA"/>
</dbReference>
<evidence type="ECO:0000313" key="5">
    <source>
        <dbReference type="Proteomes" id="UP000580051"/>
    </source>
</evidence>
<dbReference type="Pfam" id="PF01555">
    <property type="entry name" value="N6_N4_Mtase"/>
    <property type="match status" value="1"/>
</dbReference>
<comment type="caution">
    <text evidence="4">The sequence shown here is derived from an EMBL/GenBank/DDBJ whole genome shotgun (WGS) entry which is preliminary data.</text>
</comment>
<keyword evidence="2 4" id="KW-0808">Transferase</keyword>
<evidence type="ECO:0000256" key="1">
    <source>
        <dbReference type="ARBA" id="ARBA00022603"/>
    </source>
</evidence>
<dbReference type="InterPro" id="IPR029063">
    <property type="entry name" value="SAM-dependent_MTases_sf"/>
</dbReference>
<dbReference type="GO" id="GO:0003677">
    <property type="term" value="F:DNA binding"/>
    <property type="evidence" value="ECO:0007669"/>
    <property type="project" value="InterPro"/>
</dbReference>
<keyword evidence="1 4" id="KW-0489">Methyltransferase</keyword>
<dbReference type="GO" id="GO:0032259">
    <property type="term" value="P:methylation"/>
    <property type="evidence" value="ECO:0007669"/>
    <property type="project" value="UniProtKB-KW"/>
</dbReference>
<accession>A0A6V8NMH0</accession>
<dbReference type="InterPro" id="IPR002941">
    <property type="entry name" value="DNA_methylase_N4/N6"/>
</dbReference>
<evidence type="ECO:0000259" key="3">
    <source>
        <dbReference type="Pfam" id="PF01555"/>
    </source>
</evidence>
<evidence type="ECO:0000313" key="4">
    <source>
        <dbReference type="EMBL" id="GFP21277.1"/>
    </source>
</evidence>
<dbReference type="Gene3D" id="3.40.50.150">
    <property type="entry name" value="Vaccinia Virus protein VP39"/>
    <property type="match status" value="1"/>
</dbReference>
<proteinExistence type="predicted"/>
<gene>
    <name evidence="4" type="ORF">HKBW3S06_00503</name>
</gene>
<dbReference type="GO" id="GO:0008170">
    <property type="term" value="F:N-methyltransferase activity"/>
    <property type="evidence" value="ECO:0007669"/>
    <property type="project" value="InterPro"/>
</dbReference>
<dbReference type="Proteomes" id="UP000580051">
    <property type="component" value="Unassembled WGS sequence"/>
</dbReference>
<organism evidence="4 5">
    <name type="scientific">Candidatus Hakubella thermalkaliphila</name>
    <dbReference type="NCBI Taxonomy" id="2754717"/>
    <lineage>
        <taxon>Bacteria</taxon>
        <taxon>Bacillati</taxon>
        <taxon>Actinomycetota</taxon>
        <taxon>Actinomycetota incertae sedis</taxon>
        <taxon>Candidatus Hakubellales</taxon>
        <taxon>Candidatus Hakubellaceae</taxon>
        <taxon>Candidatus Hakubella</taxon>
    </lineage>
</organism>
<name>A0A6V8NMH0_9ACTN</name>
<feature type="domain" description="DNA methylase N-4/N-6" evidence="3">
    <location>
        <begin position="31"/>
        <end position="121"/>
    </location>
</feature>
<evidence type="ECO:0000256" key="2">
    <source>
        <dbReference type="ARBA" id="ARBA00022679"/>
    </source>
</evidence>
<reference evidence="4 5" key="1">
    <citation type="journal article" date="2020" name="Front. Microbiol.">
        <title>Single-cell genomics of novel Actinobacteria with the Wood-Ljungdahl pathway discovered in a serpentinizing system.</title>
        <authorList>
            <person name="Merino N."/>
            <person name="Kawai M."/>
            <person name="Boyd E.S."/>
            <person name="Colman D.R."/>
            <person name="McGlynn S.E."/>
            <person name="Nealson K.H."/>
            <person name="Kurokawa K."/>
            <person name="Hongoh Y."/>
        </authorList>
    </citation>
    <scope>NUCLEOTIDE SEQUENCE [LARGE SCALE GENOMIC DNA]</scope>
    <source>
        <strain evidence="4 5">S06</strain>
    </source>
</reference>